<sequence length="147" mass="17128">MYDVEHVGYKYHGNSITAAIGLVQLKYLDCDNSYRRQLARWYDELLNPYASKIKVIPQPNGCESTYHTYIIQVENRNELLLALNQAGIYRGVHYSDNTQYSMYAYGQNTCPHAHKISEQVISLPLHLYLSQKDIDYVCNQVIKYIEK</sequence>
<dbReference type="PANTHER" id="PTHR30244:SF34">
    <property type="entry name" value="DTDP-4-AMINO-4,6-DIDEOXYGALACTOSE TRANSAMINASE"/>
    <property type="match status" value="1"/>
</dbReference>
<dbReference type="Proteomes" id="UP000321735">
    <property type="component" value="Chromosome"/>
</dbReference>
<protein>
    <submittedName>
        <fullName evidence="1">Uncharacterized protein</fullName>
    </submittedName>
</protein>
<accession>A0A9X7QMW4</accession>
<dbReference type="GO" id="GO:0008483">
    <property type="term" value="F:transaminase activity"/>
    <property type="evidence" value="ECO:0007669"/>
    <property type="project" value="TreeGrafter"/>
</dbReference>
<dbReference type="InterPro" id="IPR000653">
    <property type="entry name" value="DegT/StrS_aminotransferase"/>
</dbReference>
<organism evidence="1 2">
    <name type="scientific">Bacillus cereus</name>
    <dbReference type="NCBI Taxonomy" id="1396"/>
    <lineage>
        <taxon>Bacteria</taxon>
        <taxon>Bacillati</taxon>
        <taxon>Bacillota</taxon>
        <taxon>Bacilli</taxon>
        <taxon>Bacillales</taxon>
        <taxon>Bacillaceae</taxon>
        <taxon>Bacillus</taxon>
        <taxon>Bacillus cereus group</taxon>
    </lineage>
</organism>
<evidence type="ECO:0000313" key="2">
    <source>
        <dbReference type="Proteomes" id="UP000321735"/>
    </source>
</evidence>
<dbReference type="Gene3D" id="3.90.1150.10">
    <property type="entry name" value="Aspartate Aminotransferase, domain 1"/>
    <property type="match status" value="1"/>
</dbReference>
<dbReference type="AlphaFoldDB" id="A0A9X7QMW4"/>
<dbReference type="EMBL" id="CP031778">
    <property type="protein sequence ID" value="QDZ76960.1"/>
    <property type="molecule type" value="Genomic_DNA"/>
</dbReference>
<evidence type="ECO:0000313" key="1">
    <source>
        <dbReference type="EMBL" id="QDZ76960.1"/>
    </source>
</evidence>
<dbReference type="InterPro" id="IPR015424">
    <property type="entry name" value="PyrdxlP-dep_Trfase"/>
</dbReference>
<dbReference type="Pfam" id="PF01041">
    <property type="entry name" value="DegT_DnrJ_EryC1"/>
    <property type="match status" value="1"/>
</dbReference>
<dbReference type="InterPro" id="IPR015422">
    <property type="entry name" value="PyrdxlP-dep_Trfase_small"/>
</dbReference>
<proteinExistence type="predicted"/>
<dbReference type="GO" id="GO:0030170">
    <property type="term" value="F:pyridoxal phosphate binding"/>
    <property type="evidence" value="ECO:0007669"/>
    <property type="project" value="TreeGrafter"/>
</dbReference>
<dbReference type="GO" id="GO:0000271">
    <property type="term" value="P:polysaccharide biosynthetic process"/>
    <property type="evidence" value="ECO:0007669"/>
    <property type="project" value="TreeGrafter"/>
</dbReference>
<dbReference type="SUPFAM" id="SSF53383">
    <property type="entry name" value="PLP-dependent transferases"/>
    <property type="match status" value="1"/>
</dbReference>
<name>A0A9X7QMW4_BACCE</name>
<reference evidence="1 2" key="1">
    <citation type="journal article" date="2019" name="Ecotoxicol. Environ. Saf.">
        <title>Microbial characterization of heavy metal resistant bacterial strains isolated from an electroplating wastewater treatment plant.</title>
        <authorList>
            <person name="Cai X."/>
            <person name="Zheng X."/>
            <person name="Zhang D."/>
            <person name="Iqbal W."/>
            <person name="Liu C."/>
            <person name="Yang B."/>
            <person name="Zhao X."/>
            <person name="Lu X."/>
            <person name="Mao Y."/>
        </authorList>
    </citation>
    <scope>NUCLEOTIDE SEQUENCE [LARGE SCALE GENOMIC DNA]</scope>
    <source>
        <strain evidence="1 2">Co1-1</strain>
    </source>
</reference>
<gene>
    <name evidence="1" type="ORF">D0437_29645</name>
</gene>
<dbReference type="PANTHER" id="PTHR30244">
    <property type="entry name" value="TRANSAMINASE"/>
    <property type="match status" value="1"/>
</dbReference>
<dbReference type="RefSeq" id="WP_208742849.1">
    <property type="nucleotide sequence ID" value="NZ_CP031778.1"/>
</dbReference>